<dbReference type="InterPro" id="IPR000182">
    <property type="entry name" value="GNAT_dom"/>
</dbReference>
<keyword evidence="4" id="KW-0689">Ribosomal protein</keyword>
<keyword evidence="5" id="KW-1185">Reference proteome</keyword>
<comment type="caution">
    <text evidence="4">The sequence shown here is derived from an EMBL/GenBank/DDBJ whole genome shotgun (WGS) entry which is preliminary data.</text>
</comment>
<gene>
    <name evidence="4" type="primary">rimI</name>
    <name evidence="4" type="ORF">GCM10022236_22910</name>
</gene>
<reference evidence="5" key="1">
    <citation type="journal article" date="2019" name="Int. J. Syst. Evol. Microbiol.">
        <title>The Global Catalogue of Microorganisms (GCM) 10K type strain sequencing project: providing services to taxonomists for standard genome sequencing and annotation.</title>
        <authorList>
            <consortium name="The Broad Institute Genomics Platform"/>
            <consortium name="The Broad Institute Genome Sequencing Center for Infectious Disease"/>
            <person name="Wu L."/>
            <person name="Ma J."/>
        </authorList>
    </citation>
    <scope>NUCLEOTIDE SEQUENCE [LARGE SCALE GENOMIC DNA]</scope>
    <source>
        <strain evidence="5">JCM 16929</strain>
    </source>
</reference>
<evidence type="ECO:0000256" key="1">
    <source>
        <dbReference type="ARBA" id="ARBA00022679"/>
    </source>
</evidence>
<dbReference type="Proteomes" id="UP001501490">
    <property type="component" value="Unassembled WGS sequence"/>
</dbReference>
<feature type="domain" description="N-acetyltransferase" evidence="3">
    <location>
        <begin position="6"/>
        <end position="149"/>
    </location>
</feature>
<protein>
    <submittedName>
        <fullName evidence="4">Ribosomal protein S18-alanine N-acetyltransferase</fullName>
    </submittedName>
</protein>
<accession>A0ABP6ZYK5</accession>
<dbReference type="PANTHER" id="PTHR43877:SF1">
    <property type="entry name" value="ACETYLTRANSFERASE"/>
    <property type="match status" value="1"/>
</dbReference>
<dbReference type="Gene3D" id="3.40.630.30">
    <property type="match status" value="1"/>
</dbReference>
<dbReference type="Pfam" id="PF00583">
    <property type="entry name" value="Acetyltransf_1"/>
    <property type="match status" value="1"/>
</dbReference>
<dbReference type="GO" id="GO:0005840">
    <property type="term" value="C:ribosome"/>
    <property type="evidence" value="ECO:0007669"/>
    <property type="project" value="UniProtKB-KW"/>
</dbReference>
<organism evidence="4 5">
    <name type="scientific">Microlunatus ginsengisoli</name>
    <dbReference type="NCBI Taxonomy" id="363863"/>
    <lineage>
        <taxon>Bacteria</taxon>
        <taxon>Bacillati</taxon>
        <taxon>Actinomycetota</taxon>
        <taxon>Actinomycetes</taxon>
        <taxon>Propionibacteriales</taxon>
        <taxon>Propionibacteriaceae</taxon>
        <taxon>Microlunatus</taxon>
    </lineage>
</organism>
<keyword evidence="1" id="KW-0808">Transferase</keyword>
<dbReference type="CDD" id="cd04301">
    <property type="entry name" value="NAT_SF"/>
    <property type="match status" value="1"/>
</dbReference>
<sequence>MSAPEISVLPARRDDLAAIMALERAGFPAEEQWSERSWQGELLGERRTVLIARAHHPVGVITLQTTDRSADLHRLVVAEQHRRRGIATALIRAGLLAVSHHGARSVLLEVAYDNEAAIATYQRFGFEQLAARENYYGPGRHALILKFWDLPRWAESQLAAESGDGREELE</sequence>
<dbReference type="InterPro" id="IPR016181">
    <property type="entry name" value="Acyl_CoA_acyltransferase"/>
</dbReference>
<evidence type="ECO:0000259" key="3">
    <source>
        <dbReference type="PROSITE" id="PS51186"/>
    </source>
</evidence>
<keyword evidence="4" id="KW-0687">Ribonucleoprotein</keyword>
<keyword evidence="2" id="KW-0012">Acyltransferase</keyword>
<dbReference type="PROSITE" id="PS51186">
    <property type="entry name" value="GNAT"/>
    <property type="match status" value="1"/>
</dbReference>
<evidence type="ECO:0000313" key="4">
    <source>
        <dbReference type="EMBL" id="GAA3620069.1"/>
    </source>
</evidence>
<dbReference type="InterPro" id="IPR050832">
    <property type="entry name" value="Bact_Acetyltransf"/>
</dbReference>
<dbReference type="EMBL" id="BAABAB010000015">
    <property type="protein sequence ID" value="GAA3620069.1"/>
    <property type="molecule type" value="Genomic_DNA"/>
</dbReference>
<dbReference type="SUPFAM" id="SSF55729">
    <property type="entry name" value="Acyl-CoA N-acyltransferases (Nat)"/>
    <property type="match status" value="1"/>
</dbReference>
<proteinExistence type="predicted"/>
<dbReference type="PANTHER" id="PTHR43877">
    <property type="entry name" value="AMINOALKYLPHOSPHONATE N-ACETYLTRANSFERASE-RELATED-RELATED"/>
    <property type="match status" value="1"/>
</dbReference>
<name>A0ABP6ZYK5_9ACTN</name>
<dbReference type="RefSeq" id="WP_344804527.1">
    <property type="nucleotide sequence ID" value="NZ_BAABAB010000015.1"/>
</dbReference>
<evidence type="ECO:0000313" key="5">
    <source>
        <dbReference type="Proteomes" id="UP001501490"/>
    </source>
</evidence>
<evidence type="ECO:0000256" key="2">
    <source>
        <dbReference type="ARBA" id="ARBA00023315"/>
    </source>
</evidence>